<keyword evidence="7" id="KW-1185">Reference proteome</keyword>
<evidence type="ECO:0000256" key="4">
    <source>
        <dbReference type="PIRSR" id="PIRSR004846-1"/>
    </source>
</evidence>
<evidence type="ECO:0000256" key="2">
    <source>
        <dbReference type="ARBA" id="ARBA00022723"/>
    </source>
</evidence>
<accession>H5WZ12</accession>
<evidence type="ECO:0000256" key="1">
    <source>
        <dbReference type="ARBA" id="ARBA00009175"/>
    </source>
</evidence>
<evidence type="ECO:0000256" key="3">
    <source>
        <dbReference type="ARBA" id="ARBA00022729"/>
    </source>
</evidence>
<feature type="binding site" evidence="4">
    <location>
        <position position="171"/>
    </location>
    <ligand>
        <name>molybdate</name>
        <dbReference type="ChEBI" id="CHEBI:36264"/>
    </ligand>
</feature>
<feature type="binding site" evidence="4">
    <location>
        <position position="189"/>
    </location>
    <ligand>
        <name>molybdate</name>
        <dbReference type="ChEBI" id="CHEBI:36264"/>
    </ligand>
</feature>
<dbReference type="InterPro" id="IPR005950">
    <property type="entry name" value="ModA"/>
</dbReference>
<sequence>MRRSAGRGLIALLAAGLTAAACTAPSQDGSATLTVFAAASLTEPFAALERRFEDSHPGVDVRLNLDGSATLAQQIIEGAPVDVFASADEATMRQVVSAAAVEGRPATFATNTLTIAVAPGNPHRIRGLADLADPGLTVVVCAPAVPCGAATQRVQRAAGVELTPASEEHNVKAVLAKVEAGVADAGLVYKTDVTERRQVEAVSFPEAKQAVNSYPIATLADAPRPALAREFTELVLGEVGSRELSEAGFGAP</sequence>
<dbReference type="GO" id="GO:0046872">
    <property type="term" value="F:metal ion binding"/>
    <property type="evidence" value="ECO:0007669"/>
    <property type="project" value="UniProtKB-KW"/>
</dbReference>
<dbReference type="GO" id="GO:0015689">
    <property type="term" value="P:molybdate ion transport"/>
    <property type="evidence" value="ECO:0007669"/>
    <property type="project" value="InterPro"/>
</dbReference>
<keyword evidence="2 4" id="KW-0479">Metal-binding</keyword>
<dbReference type="PROSITE" id="PS51257">
    <property type="entry name" value="PROKAR_LIPOPROTEIN"/>
    <property type="match status" value="1"/>
</dbReference>
<dbReference type="Pfam" id="PF13531">
    <property type="entry name" value="SBP_bac_11"/>
    <property type="match status" value="1"/>
</dbReference>
<feature type="chain" id="PRO_5039109362" evidence="5">
    <location>
        <begin position="21"/>
        <end position="252"/>
    </location>
</feature>
<dbReference type="STRING" id="882083.SacmaDRAFT_4772"/>
<dbReference type="RefSeq" id="WP_009156324.1">
    <property type="nucleotide sequence ID" value="NZ_CM001439.1"/>
</dbReference>
<dbReference type="Proteomes" id="UP000004926">
    <property type="component" value="Chromosome"/>
</dbReference>
<feature type="binding site" evidence="4">
    <location>
        <position position="68"/>
    </location>
    <ligand>
        <name>molybdate</name>
        <dbReference type="ChEBI" id="CHEBI:36264"/>
    </ligand>
</feature>
<comment type="similarity">
    <text evidence="1">Belongs to the bacterial solute-binding protein ModA family.</text>
</comment>
<protein>
    <submittedName>
        <fullName evidence="6">Molybdenum ABC transporter, periplasmic molybdate-binding protein</fullName>
    </submittedName>
</protein>
<dbReference type="EMBL" id="CM001439">
    <property type="protein sequence ID" value="EHR52946.1"/>
    <property type="molecule type" value="Genomic_DNA"/>
</dbReference>
<gene>
    <name evidence="6" type="ORF">SacmaDRAFT_4772</name>
</gene>
<feature type="binding site" evidence="4">
    <location>
        <position position="40"/>
    </location>
    <ligand>
        <name>molybdate</name>
        <dbReference type="ChEBI" id="CHEBI:36264"/>
    </ligand>
</feature>
<dbReference type="PIRSF" id="PIRSF004846">
    <property type="entry name" value="ModA"/>
    <property type="match status" value="1"/>
</dbReference>
<keyword evidence="3 5" id="KW-0732">Signal</keyword>
<dbReference type="PANTHER" id="PTHR30632">
    <property type="entry name" value="MOLYBDATE-BINDING PERIPLASMIC PROTEIN"/>
    <property type="match status" value="1"/>
</dbReference>
<dbReference type="PANTHER" id="PTHR30632:SF0">
    <property type="entry name" value="SULFATE-BINDING PROTEIN"/>
    <property type="match status" value="1"/>
</dbReference>
<dbReference type="NCBIfam" id="TIGR01256">
    <property type="entry name" value="modA"/>
    <property type="match status" value="1"/>
</dbReference>
<organism evidence="6 7">
    <name type="scientific">Saccharomonospora marina XMU15</name>
    <dbReference type="NCBI Taxonomy" id="882083"/>
    <lineage>
        <taxon>Bacteria</taxon>
        <taxon>Bacillati</taxon>
        <taxon>Actinomycetota</taxon>
        <taxon>Actinomycetes</taxon>
        <taxon>Pseudonocardiales</taxon>
        <taxon>Pseudonocardiaceae</taxon>
        <taxon>Saccharomonospora</taxon>
    </lineage>
</organism>
<dbReference type="Gene3D" id="3.40.190.10">
    <property type="entry name" value="Periplasmic binding protein-like II"/>
    <property type="match status" value="2"/>
</dbReference>
<dbReference type="GO" id="GO:0030973">
    <property type="term" value="F:molybdate ion binding"/>
    <property type="evidence" value="ECO:0007669"/>
    <property type="project" value="TreeGrafter"/>
</dbReference>
<dbReference type="InterPro" id="IPR050682">
    <property type="entry name" value="ModA/WtpA"/>
</dbReference>
<feature type="signal peptide" evidence="5">
    <location>
        <begin position="1"/>
        <end position="20"/>
    </location>
</feature>
<dbReference type="HOGENOM" id="CLU_065520_0_1_11"/>
<evidence type="ECO:0000313" key="7">
    <source>
        <dbReference type="Proteomes" id="UP000004926"/>
    </source>
</evidence>
<name>H5WZ12_9PSEU</name>
<proteinExistence type="inferred from homology"/>
<evidence type="ECO:0000256" key="5">
    <source>
        <dbReference type="SAM" id="SignalP"/>
    </source>
</evidence>
<dbReference type="SUPFAM" id="SSF53850">
    <property type="entry name" value="Periplasmic binding protein-like II"/>
    <property type="match status" value="1"/>
</dbReference>
<reference evidence="6 7" key="1">
    <citation type="journal article" date="2012" name="Stand. Genomic Sci.">
        <title>Genome sequence of the ocean sediment bacterium Saccharomonospora marina type strain (XMU15(T)).</title>
        <authorList>
            <person name="Klenk H.P."/>
            <person name="Lu M."/>
            <person name="Lucas S."/>
            <person name="Lapidus A."/>
            <person name="Copeland A."/>
            <person name="Pitluck S."/>
            <person name="Goodwin L.A."/>
            <person name="Han C."/>
            <person name="Tapia R."/>
            <person name="Brambilla E.M."/>
            <person name="Potter G."/>
            <person name="Land M."/>
            <person name="Ivanova N."/>
            <person name="Rohde M."/>
            <person name="Goker M."/>
            <person name="Detter J.C."/>
            <person name="Li W.J."/>
            <person name="Kyrpides N.C."/>
            <person name="Woyke T."/>
        </authorList>
    </citation>
    <scope>NUCLEOTIDE SEQUENCE [LARGE SCALE GENOMIC DNA]</scope>
    <source>
        <strain evidence="6 7">XMU15</strain>
    </source>
</reference>
<evidence type="ECO:0000313" key="6">
    <source>
        <dbReference type="EMBL" id="EHR52946.1"/>
    </source>
</evidence>
<dbReference type="eggNOG" id="COG0725">
    <property type="taxonomic scope" value="Bacteria"/>
</dbReference>
<dbReference type="AlphaFoldDB" id="H5WZ12"/>
<keyword evidence="4" id="KW-0500">Molybdenum</keyword>